<dbReference type="EMBL" id="BARV01032303">
    <property type="protein sequence ID" value="GAI33253.1"/>
    <property type="molecule type" value="Genomic_DNA"/>
</dbReference>
<dbReference type="GO" id="GO:0004853">
    <property type="term" value="F:uroporphyrinogen decarboxylase activity"/>
    <property type="evidence" value="ECO:0007669"/>
    <property type="project" value="InterPro"/>
</dbReference>
<feature type="non-terminal residue" evidence="2">
    <location>
        <position position="187"/>
    </location>
</feature>
<dbReference type="Gene3D" id="3.20.20.210">
    <property type="match status" value="1"/>
</dbReference>
<accession>X1MPJ5</accession>
<dbReference type="InterPro" id="IPR038071">
    <property type="entry name" value="UROD/MetE-like_sf"/>
</dbReference>
<name>X1MPJ5_9ZZZZ</name>
<dbReference type="PANTHER" id="PTHR47099:SF1">
    <property type="entry name" value="METHYLCOBAMIDE:COM METHYLTRANSFERASE MTBA"/>
    <property type="match status" value="1"/>
</dbReference>
<dbReference type="InterPro" id="IPR000257">
    <property type="entry name" value="Uroporphyrinogen_deCOase"/>
</dbReference>
<dbReference type="SUPFAM" id="SSF51726">
    <property type="entry name" value="UROD/MetE-like"/>
    <property type="match status" value="1"/>
</dbReference>
<reference evidence="2" key="1">
    <citation type="journal article" date="2014" name="Front. Microbiol.">
        <title>High frequency of phylogenetically diverse reductive dehalogenase-homologous genes in deep subseafloor sedimentary metagenomes.</title>
        <authorList>
            <person name="Kawai M."/>
            <person name="Futagami T."/>
            <person name="Toyoda A."/>
            <person name="Takaki Y."/>
            <person name="Nishi S."/>
            <person name="Hori S."/>
            <person name="Arai W."/>
            <person name="Tsubouchi T."/>
            <person name="Morono Y."/>
            <person name="Uchiyama I."/>
            <person name="Ito T."/>
            <person name="Fujiyama A."/>
            <person name="Inagaki F."/>
            <person name="Takami H."/>
        </authorList>
    </citation>
    <scope>NUCLEOTIDE SEQUENCE</scope>
    <source>
        <strain evidence="2">Expedition CK06-06</strain>
    </source>
</reference>
<comment type="caution">
    <text evidence="2">The sequence shown here is derived from an EMBL/GenBank/DDBJ whole genome shotgun (WGS) entry which is preliminary data.</text>
</comment>
<proteinExistence type="predicted"/>
<protein>
    <recommendedName>
        <fullName evidence="1">Uroporphyrinogen decarboxylase (URO-D) domain-containing protein</fullName>
    </recommendedName>
</protein>
<dbReference type="AlphaFoldDB" id="X1MPJ5"/>
<dbReference type="PANTHER" id="PTHR47099">
    <property type="entry name" value="METHYLCOBAMIDE:COM METHYLTRANSFERASE MTBA"/>
    <property type="match status" value="1"/>
</dbReference>
<gene>
    <name evidence="2" type="ORF">S06H3_50956</name>
</gene>
<dbReference type="Pfam" id="PF01208">
    <property type="entry name" value="URO-D"/>
    <property type="match status" value="1"/>
</dbReference>
<dbReference type="InterPro" id="IPR052024">
    <property type="entry name" value="Methanogen_methyltrans"/>
</dbReference>
<evidence type="ECO:0000313" key="2">
    <source>
        <dbReference type="EMBL" id="GAI33253.1"/>
    </source>
</evidence>
<dbReference type="GO" id="GO:0006779">
    <property type="term" value="P:porphyrin-containing compound biosynthetic process"/>
    <property type="evidence" value="ECO:0007669"/>
    <property type="project" value="InterPro"/>
</dbReference>
<evidence type="ECO:0000259" key="1">
    <source>
        <dbReference type="Pfam" id="PF01208"/>
    </source>
</evidence>
<sequence length="187" mass="21559">MLAATNIEPSMLDPKYNWKLTVESPEANVALADLVCERFDCDMIMVPIWQGVMIVGACEMGTEFKISEERVPYPVGYPIKSKEDIQKIKLPEEATGHLKMYFDTISEIQRRHPELFLTLTLDGPWDLAMLLRGDDKLPLDMRIHKDYVETDDPIRKEKIRKRGDPEIYPAIMELTTQAAIWMFDLAV</sequence>
<feature type="domain" description="Uroporphyrinogen decarboxylase (URO-D)" evidence="1">
    <location>
        <begin position="15"/>
        <end position="132"/>
    </location>
</feature>
<organism evidence="2">
    <name type="scientific">marine sediment metagenome</name>
    <dbReference type="NCBI Taxonomy" id="412755"/>
    <lineage>
        <taxon>unclassified sequences</taxon>
        <taxon>metagenomes</taxon>
        <taxon>ecological metagenomes</taxon>
    </lineage>
</organism>